<dbReference type="GO" id="GO:0046872">
    <property type="term" value="F:metal ion binding"/>
    <property type="evidence" value="ECO:0007669"/>
    <property type="project" value="UniProtKB-KW"/>
</dbReference>
<proteinExistence type="inferred from homology"/>
<evidence type="ECO:0000256" key="2">
    <source>
        <dbReference type="ARBA" id="ARBA00022723"/>
    </source>
</evidence>
<gene>
    <name evidence="7" type="ORF">ROJ8625_03563</name>
</gene>
<dbReference type="Gene3D" id="3.90.1590.10">
    <property type="entry name" value="glutathione-dependent formaldehyde- activating enzyme (gfa)"/>
    <property type="match status" value="1"/>
</dbReference>
<evidence type="ECO:0000256" key="4">
    <source>
        <dbReference type="ARBA" id="ARBA00023239"/>
    </source>
</evidence>
<feature type="domain" description="CENP-V/GFA" evidence="6">
    <location>
        <begin position="13"/>
        <end position="116"/>
    </location>
</feature>
<dbReference type="InterPro" id="IPR006913">
    <property type="entry name" value="CENP-V/GFA"/>
</dbReference>
<comment type="similarity">
    <text evidence="1">Belongs to the Gfa family.</text>
</comment>
<dbReference type="PANTHER" id="PTHR33337:SF40">
    <property type="entry name" value="CENP-V_GFA DOMAIN-CONTAINING PROTEIN-RELATED"/>
    <property type="match status" value="1"/>
</dbReference>
<evidence type="ECO:0000256" key="3">
    <source>
        <dbReference type="ARBA" id="ARBA00022833"/>
    </source>
</evidence>
<evidence type="ECO:0000259" key="6">
    <source>
        <dbReference type="PROSITE" id="PS51891"/>
    </source>
</evidence>
<feature type="region of interest" description="Disordered" evidence="5">
    <location>
        <begin position="131"/>
        <end position="150"/>
    </location>
</feature>
<dbReference type="InterPro" id="IPR011057">
    <property type="entry name" value="Mss4-like_sf"/>
</dbReference>
<dbReference type="Pfam" id="PF04828">
    <property type="entry name" value="GFA"/>
    <property type="match status" value="1"/>
</dbReference>
<evidence type="ECO:0000256" key="1">
    <source>
        <dbReference type="ARBA" id="ARBA00005495"/>
    </source>
</evidence>
<reference evidence="7 8" key="1">
    <citation type="submission" date="2017-03" db="EMBL/GenBank/DDBJ databases">
        <authorList>
            <person name="Afonso C.L."/>
            <person name="Miller P.J."/>
            <person name="Scott M.A."/>
            <person name="Spackman E."/>
            <person name="Goraichik I."/>
            <person name="Dimitrov K.M."/>
            <person name="Suarez D.L."/>
            <person name="Swayne D.E."/>
        </authorList>
    </citation>
    <scope>NUCLEOTIDE SEQUENCE [LARGE SCALE GENOMIC DNA]</scope>
    <source>
        <strain evidence="7 8">CECT 8625</strain>
    </source>
</reference>
<dbReference type="AlphaFoldDB" id="A0A1X7A294"/>
<accession>A0A1X7A294</accession>
<evidence type="ECO:0000313" key="8">
    <source>
        <dbReference type="Proteomes" id="UP000193570"/>
    </source>
</evidence>
<keyword evidence="8" id="KW-1185">Reference proteome</keyword>
<keyword evidence="4" id="KW-0456">Lyase</keyword>
<dbReference type="GO" id="GO:0016846">
    <property type="term" value="F:carbon-sulfur lyase activity"/>
    <property type="evidence" value="ECO:0007669"/>
    <property type="project" value="InterPro"/>
</dbReference>
<organism evidence="7 8">
    <name type="scientific">Roseivivax jejudonensis</name>
    <dbReference type="NCBI Taxonomy" id="1529041"/>
    <lineage>
        <taxon>Bacteria</taxon>
        <taxon>Pseudomonadati</taxon>
        <taxon>Pseudomonadota</taxon>
        <taxon>Alphaproteobacteria</taxon>
        <taxon>Rhodobacterales</taxon>
        <taxon>Roseobacteraceae</taxon>
        <taxon>Roseivivax</taxon>
    </lineage>
</organism>
<dbReference type="EMBL" id="FWFK01000007">
    <property type="protein sequence ID" value="SLN68606.1"/>
    <property type="molecule type" value="Genomic_DNA"/>
</dbReference>
<evidence type="ECO:0000256" key="5">
    <source>
        <dbReference type="SAM" id="MobiDB-lite"/>
    </source>
</evidence>
<dbReference type="SUPFAM" id="SSF51316">
    <property type="entry name" value="Mss4-like"/>
    <property type="match status" value="1"/>
</dbReference>
<dbReference type="PANTHER" id="PTHR33337">
    <property type="entry name" value="GFA DOMAIN-CONTAINING PROTEIN"/>
    <property type="match status" value="1"/>
</dbReference>
<name>A0A1X7A294_9RHOB</name>
<evidence type="ECO:0000313" key="7">
    <source>
        <dbReference type="EMBL" id="SLN68606.1"/>
    </source>
</evidence>
<keyword evidence="3" id="KW-0862">Zinc</keyword>
<keyword evidence="2" id="KW-0479">Metal-binding</keyword>
<dbReference type="RefSeq" id="WP_234984308.1">
    <property type="nucleotide sequence ID" value="NZ_FWFK01000007.1"/>
</dbReference>
<sequence length="150" mass="16245">MTAAGPIDAPVDLVGRCLCGAVTIRAAAVSPRVQVCHCEMCRRWTGGLYAMFTAPPDGVQVEGAVRTYRASSFAERAFCPTCGSHLWLRDDDAEYELMPGMFPGAADFPLQSEVYADHALAAMTLSGSHERTDRATYEADNPFVPEEDLP</sequence>
<dbReference type="PROSITE" id="PS51891">
    <property type="entry name" value="CENP_V_GFA"/>
    <property type="match status" value="1"/>
</dbReference>
<protein>
    <submittedName>
        <fullName evidence="7">Glutathione-dependent formaldehyde-activating enzyme</fullName>
    </submittedName>
</protein>
<dbReference type="Proteomes" id="UP000193570">
    <property type="component" value="Unassembled WGS sequence"/>
</dbReference>